<evidence type="ECO:0008006" key="4">
    <source>
        <dbReference type="Google" id="ProtNLM"/>
    </source>
</evidence>
<reference evidence="3" key="3">
    <citation type="submission" date="2017-01" db="UniProtKB">
        <authorList>
            <consortium name="EnsemblFungi"/>
        </authorList>
    </citation>
    <scope>IDENTIFICATION</scope>
    <source>
        <strain evidence="3">PH-1 / ATCC MYA-4620 / FGSC 9075 / NRRL 31084</strain>
    </source>
</reference>
<evidence type="ECO:0000256" key="2">
    <source>
        <dbReference type="SAM" id="Phobius"/>
    </source>
</evidence>
<feature type="transmembrane region" description="Helical" evidence="2">
    <location>
        <begin position="155"/>
        <end position="178"/>
    </location>
</feature>
<accession>A0A0E0S866</accession>
<accession>A0A098DP04</accession>
<feature type="transmembrane region" description="Helical" evidence="2">
    <location>
        <begin position="127"/>
        <end position="148"/>
    </location>
</feature>
<dbReference type="PANTHER" id="PTHR42083:SF1">
    <property type="entry name" value="MARVEL DOMAIN-CONTAINING PROTEIN"/>
    <property type="match status" value="1"/>
</dbReference>
<feature type="compositionally biased region" description="Basic and acidic residues" evidence="1">
    <location>
        <begin position="55"/>
        <end position="66"/>
    </location>
</feature>
<evidence type="ECO:0000313" key="3">
    <source>
        <dbReference type="EnsemblFungi" id="CEF79691"/>
    </source>
</evidence>
<organism evidence="3">
    <name type="scientific">Gibberella zeae (strain ATCC MYA-4620 / CBS 123657 / FGSC 9075 / NRRL 31084 / PH-1)</name>
    <name type="common">Wheat head blight fungus</name>
    <name type="synonym">Fusarium graminearum</name>
    <dbReference type="NCBI Taxonomy" id="229533"/>
    <lineage>
        <taxon>Eukaryota</taxon>
        <taxon>Fungi</taxon>
        <taxon>Dikarya</taxon>
        <taxon>Ascomycota</taxon>
        <taxon>Pezizomycotina</taxon>
        <taxon>Sordariomycetes</taxon>
        <taxon>Hypocreomycetidae</taxon>
        <taxon>Hypocreales</taxon>
        <taxon>Nectriaceae</taxon>
        <taxon>Fusarium</taxon>
    </lineage>
</organism>
<reference evidence="3" key="2">
    <citation type="journal article" date="2010" name="Nature">
        <title>Comparative genomics reveals mobile pathogenicity chromosomes in Fusarium.</title>
        <authorList>
            <person name="Ma L.J."/>
            <person name="van der Does H.C."/>
            <person name="Borkovich K.A."/>
            <person name="Coleman J.J."/>
            <person name="Daboussi M.J."/>
            <person name="Di Pietro A."/>
            <person name="Dufresne M."/>
            <person name="Freitag M."/>
            <person name="Grabherr M."/>
            <person name="Henrissat B."/>
            <person name="Houterman P.M."/>
            <person name="Kang S."/>
            <person name="Shim W.B."/>
            <person name="Woloshuk C."/>
            <person name="Xie X."/>
            <person name="Xu J.R."/>
            <person name="Antoniw J."/>
            <person name="Baker S.E."/>
            <person name="Bluhm B.H."/>
            <person name="Breakspear A."/>
            <person name="Brown D.W."/>
            <person name="Butchko R.A."/>
            <person name="Chapman S."/>
            <person name="Coulson R."/>
            <person name="Coutinho P.M."/>
            <person name="Danchin E.G."/>
            <person name="Diener A."/>
            <person name="Gale L.R."/>
            <person name="Gardiner D.M."/>
            <person name="Goff S."/>
            <person name="Hammond-Kosack K.E."/>
            <person name="Hilburn K."/>
            <person name="Hua-Van A."/>
            <person name="Jonkers W."/>
            <person name="Kazan K."/>
            <person name="Kodira C.D."/>
            <person name="Koehrsen M."/>
            <person name="Kumar L."/>
            <person name="Lee Y.H."/>
            <person name="Li L."/>
            <person name="Manners J.M."/>
            <person name="Miranda-Saavedra D."/>
            <person name="Mukherjee M."/>
            <person name="Park G."/>
            <person name="Park J."/>
            <person name="Park S.Y."/>
            <person name="Proctor R.H."/>
            <person name="Regev A."/>
            <person name="Ruiz-Roldan M.C."/>
            <person name="Sain D."/>
            <person name="Sakthikumar S."/>
            <person name="Sykes S."/>
            <person name="Schwartz D.C."/>
            <person name="Turgeon B.G."/>
            <person name="Wapinski I."/>
            <person name="Yoder O."/>
            <person name="Young S."/>
            <person name="Zeng Q."/>
            <person name="Zhou S."/>
            <person name="Galagan J."/>
            <person name="Cuomo C.A."/>
            <person name="Kistler H.C."/>
            <person name="Rep M."/>
        </authorList>
    </citation>
    <scope>GENOME REANNOTATION</scope>
    <source>
        <strain evidence="3">PH-1 / ATCC MYA-4620 / FGSC 9075 / NRRL 31084</strain>
    </source>
</reference>
<reference evidence="3" key="1">
    <citation type="journal article" date="2007" name="Science">
        <title>The Fusarium graminearum genome reveals a link between localized polymorphism and pathogen specialization.</title>
        <authorList>
            <person name="Cuomo C.A."/>
            <person name="Gueldener U."/>
            <person name="Xu J.-R."/>
            <person name="Trail F."/>
            <person name="Turgeon B.G."/>
            <person name="Di Pietro A."/>
            <person name="Walton J.D."/>
            <person name="Ma L.-J."/>
            <person name="Baker S.E."/>
            <person name="Rep M."/>
            <person name="Adam G."/>
            <person name="Antoniw J."/>
            <person name="Baldwin T."/>
            <person name="Calvo S.E."/>
            <person name="Chang Y.-L."/>
            <person name="DeCaprio D."/>
            <person name="Gale L.R."/>
            <person name="Gnerre S."/>
            <person name="Goswami R.S."/>
            <person name="Hammond-Kosack K."/>
            <person name="Harris L.J."/>
            <person name="Hilburn K."/>
            <person name="Kennell J.C."/>
            <person name="Kroken S."/>
            <person name="Magnuson J.K."/>
            <person name="Mannhaupt G."/>
            <person name="Mauceli E.W."/>
            <person name="Mewes H.-W."/>
            <person name="Mitterbauer R."/>
            <person name="Muehlbauer G."/>
            <person name="Muensterkoetter M."/>
            <person name="Nelson D."/>
            <person name="O'Donnell K."/>
            <person name="Ouellet T."/>
            <person name="Qi W."/>
            <person name="Quesneville H."/>
            <person name="Roncero M.I.G."/>
            <person name="Seong K.-Y."/>
            <person name="Tetko I.V."/>
            <person name="Urban M."/>
            <person name="Waalwijk C."/>
            <person name="Ward T.J."/>
            <person name="Yao J."/>
            <person name="Birren B.W."/>
            <person name="Kistler H.C."/>
        </authorList>
    </citation>
    <scope>NUCLEOTIDE SEQUENCE [LARGE SCALE GENOMIC DNA]</scope>
    <source>
        <strain evidence="3">PH-1 / ATCC MYA-4620 / FGSC 9075 / NRRL 31084</strain>
    </source>
</reference>
<protein>
    <recommendedName>
        <fullName evidence="4">MARVEL domain-containing protein</fullName>
    </recommendedName>
</protein>
<name>A0A098DP04_GIBZE</name>
<gene>
    <name evidence="3" type="primary">FG04645.1</name>
</gene>
<keyword evidence="2" id="KW-0812">Transmembrane</keyword>
<keyword evidence="2" id="KW-0472">Membrane</keyword>
<evidence type="ECO:0000256" key="1">
    <source>
        <dbReference type="SAM" id="MobiDB-lite"/>
    </source>
</evidence>
<sequence>MCLYILCSPPPCRLSWKAHQTTTQLGLPIMKEKALLYPASTKEVECLTHSPPVLDNHKLDPDDSKSSQESPNTSSETAEYWEKKRLTGLVFHAVLRILQFTFAIVVAILYGLDLKQSTKSNARAHPSWVYAEVVAALSMISCIMQWIFMTAVWYWCFLDALISVLWLAQFGVFASIYLDAEAEQTFAPASVDRMQAAVWINLVCVVLWFVATLYGAIGCCARFKRVRQMRKDIRIGLKV</sequence>
<feature type="region of interest" description="Disordered" evidence="1">
    <location>
        <begin position="52"/>
        <end position="76"/>
    </location>
</feature>
<dbReference type="PANTHER" id="PTHR42083">
    <property type="entry name" value="MARVEL DOMAIN-CONTAINING PROTEIN"/>
    <property type="match status" value="1"/>
</dbReference>
<feature type="transmembrane region" description="Helical" evidence="2">
    <location>
        <begin position="198"/>
        <end position="221"/>
    </location>
</feature>
<dbReference type="EMBL" id="HG970333">
    <property type="status" value="NOT_ANNOTATED_CDS"/>
    <property type="molecule type" value="Genomic_DNA"/>
</dbReference>
<dbReference type="EnsemblFungi" id="CEF79691">
    <property type="protein sequence ID" value="CEF79691"/>
    <property type="gene ID" value="FGRRES_04645_M"/>
</dbReference>
<feature type="compositionally biased region" description="Polar residues" evidence="1">
    <location>
        <begin position="67"/>
        <end position="76"/>
    </location>
</feature>
<keyword evidence="2" id="KW-1133">Transmembrane helix</keyword>
<dbReference type="AlphaFoldDB" id="A0A098DP04"/>
<feature type="transmembrane region" description="Helical" evidence="2">
    <location>
        <begin position="93"/>
        <end position="112"/>
    </location>
</feature>
<proteinExistence type="predicted"/>